<comment type="caution">
    <text evidence="1">The sequence shown here is derived from an EMBL/GenBank/DDBJ whole genome shotgun (WGS) entry which is preliminary data.</text>
</comment>
<sequence length="80" mass="9036">MSHCTKPQLLGAEVFIIVRLIQNKHYSNAGASAVRNKKAVLSGILQVLFSMVLCFFKNPTIAVEKPFFLNQIDYSYKDTK</sequence>
<accession>A0A2U2AF90</accession>
<dbReference type="EMBL" id="QEWQ01000003">
    <property type="protein sequence ID" value="PWD81287.1"/>
    <property type="molecule type" value="Genomic_DNA"/>
</dbReference>
<keyword evidence="2" id="KW-1185">Reference proteome</keyword>
<evidence type="ECO:0000313" key="2">
    <source>
        <dbReference type="Proteomes" id="UP000245020"/>
    </source>
</evidence>
<organism evidence="1 2">
    <name type="scientific">Ignatzschineria ureiclastica</name>
    <dbReference type="NCBI Taxonomy" id="472582"/>
    <lineage>
        <taxon>Bacteria</taxon>
        <taxon>Pseudomonadati</taxon>
        <taxon>Pseudomonadota</taxon>
        <taxon>Gammaproteobacteria</taxon>
        <taxon>Cardiobacteriales</taxon>
        <taxon>Ignatzschineriaceae</taxon>
        <taxon>Ignatzschineria</taxon>
    </lineage>
</organism>
<evidence type="ECO:0000313" key="1">
    <source>
        <dbReference type="EMBL" id="PWD81287.1"/>
    </source>
</evidence>
<gene>
    <name evidence="1" type="ORF">DC083_05200</name>
</gene>
<proteinExistence type="predicted"/>
<name>A0A2U2AF90_9GAMM</name>
<protein>
    <submittedName>
        <fullName evidence="1">Uncharacterized protein</fullName>
    </submittedName>
</protein>
<dbReference type="AlphaFoldDB" id="A0A2U2AF90"/>
<dbReference type="Proteomes" id="UP000245020">
    <property type="component" value="Unassembled WGS sequence"/>
</dbReference>
<reference evidence="2" key="1">
    <citation type="submission" date="2018-05" db="EMBL/GenBank/DDBJ databases">
        <title>Ignatzschineria dubaiensis sp. nov., isolated from necrotic foot tissues of dromedaries (Camelus dromedarius) and associated maggots in Dubai, United Arab Emirates.</title>
        <authorList>
            <person name="Tsang C.C."/>
            <person name="Tang J.Y.M."/>
            <person name="Fong J.Y.H."/>
            <person name="Kinne J."/>
            <person name="Lee H.H."/>
            <person name="Joseph M."/>
            <person name="Jose S."/>
            <person name="Schuster R.K."/>
            <person name="Tang Y."/>
            <person name="Sivakumar S."/>
            <person name="Chen J.H.K."/>
            <person name="Teng J.L.L."/>
            <person name="Lau S.K.P."/>
            <person name="Wernery U."/>
            <person name="Woo P.C.Y."/>
        </authorList>
    </citation>
    <scope>NUCLEOTIDE SEQUENCE [LARGE SCALE GENOMIC DNA]</scope>
    <source>
        <strain evidence="2">KCTC 22644</strain>
    </source>
</reference>